<sequence length="164" mass="18418">MGILDINGMRNQSSKIADYVIAAELFWSLFRSGHVVHHAHQFDLNVALQTLISIAFAADCSSLAHSVEGDVVTSFSVPCVVSFIIRPIPIPPGHNGHLELAVTMCLPQNNGSRQRNQRIKPFSRSRYHSLYGDSHLYLESLKVFYISNRQSAVLMFLEILESHR</sequence>
<keyword evidence="2" id="KW-1185">Reference proteome</keyword>
<organism evidence="1 2">
    <name type="scientific">Trichinella patagoniensis</name>
    <dbReference type="NCBI Taxonomy" id="990121"/>
    <lineage>
        <taxon>Eukaryota</taxon>
        <taxon>Metazoa</taxon>
        <taxon>Ecdysozoa</taxon>
        <taxon>Nematoda</taxon>
        <taxon>Enoplea</taxon>
        <taxon>Dorylaimia</taxon>
        <taxon>Trichinellida</taxon>
        <taxon>Trichinellidae</taxon>
        <taxon>Trichinella</taxon>
    </lineage>
</organism>
<dbReference type="EMBL" id="JYDQ01000051">
    <property type="protein sequence ID" value="KRY18070.1"/>
    <property type="molecule type" value="Genomic_DNA"/>
</dbReference>
<evidence type="ECO:0000313" key="1">
    <source>
        <dbReference type="EMBL" id="KRY18070.1"/>
    </source>
</evidence>
<comment type="caution">
    <text evidence="1">The sequence shown here is derived from an EMBL/GenBank/DDBJ whole genome shotgun (WGS) entry which is preliminary data.</text>
</comment>
<reference evidence="1 2" key="1">
    <citation type="submission" date="2015-01" db="EMBL/GenBank/DDBJ databases">
        <title>Evolution of Trichinella species and genotypes.</title>
        <authorList>
            <person name="Korhonen P.K."/>
            <person name="Edoardo P."/>
            <person name="Giuseppe L.R."/>
            <person name="Gasser R.B."/>
        </authorList>
    </citation>
    <scope>NUCLEOTIDE SEQUENCE [LARGE SCALE GENOMIC DNA]</scope>
    <source>
        <strain evidence="1">ISS2496</strain>
    </source>
</reference>
<dbReference type="Proteomes" id="UP000054783">
    <property type="component" value="Unassembled WGS sequence"/>
</dbReference>
<protein>
    <submittedName>
        <fullName evidence="1">Uncharacterized protein</fullName>
    </submittedName>
</protein>
<accession>A0A0V0ZZH2</accession>
<name>A0A0V0ZZH2_9BILA</name>
<proteinExistence type="predicted"/>
<evidence type="ECO:0000313" key="2">
    <source>
        <dbReference type="Proteomes" id="UP000054783"/>
    </source>
</evidence>
<dbReference type="AlphaFoldDB" id="A0A0V0ZZH2"/>
<gene>
    <name evidence="1" type="ORF">T12_2650</name>
</gene>